<dbReference type="eggNOG" id="ENOG50319XH">
    <property type="taxonomic scope" value="Bacteria"/>
</dbReference>
<gene>
    <name evidence="1" type="ORF">Mettu_1772</name>
</gene>
<accession>G3IVT1</accession>
<dbReference type="Proteomes" id="UP000004664">
    <property type="component" value="Unassembled WGS sequence"/>
</dbReference>
<organism evidence="1 2">
    <name type="scientific">Methylobacter tundripaludum (strain ATCC BAA-1195 / DSM 17260 / SV96)</name>
    <dbReference type="NCBI Taxonomy" id="697282"/>
    <lineage>
        <taxon>Bacteria</taxon>
        <taxon>Pseudomonadati</taxon>
        <taxon>Pseudomonadota</taxon>
        <taxon>Gammaproteobacteria</taxon>
        <taxon>Methylococcales</taxon>
        <taxon>Methylococcaceae</taxon>
        <taxon>Methylobacter</taxon>
    </lineage>
</organism>
<proteinExistence type="predicted"/>
<name>G3IVT1_METTV</name>
<dbReference type="STRING" id="697282.Mettu_1772"/>
<sequence length="396" mass="43533">MRNLFFICNALDDVTRLERGIVTDSPAASRKVFLLSKAMRKAGVRALVISLGRGKQNNSGRYFRGKVYRLDGVPVIYLPFFHFPVLSELLTLFSSVPILWGLHRKKVKKTALFYNRMSAYLPILIFAKIFRIETALDLEDGAIDLNLWSVSGIRSRILSRLFDKLCSRGALLACRALESTTKLRPTQCCYGTTEALSTIASWDLSPITVLLGGTVSYDTGAPLLINAINMLREESPSWAKNISFRITGKGDCLEQFKALADSPGDPEVIVYGRTTDEEYKQILAGTHVGLALKPNSGALADTTFPSKVIEFASQGILVVTTDISDVRKVLAEGAIYLEADDSELLIEKLRWIVENRDAANALSLSGVQAVSAVCAPERVGQMLSEFLFESSTGAQH</sequence>
<dbReference type="Gene3D" id="3.40.50.2000">
    <property type="entry name" value="Glycogen Phosphorylase B"/>
    <property type="match status" value="1"/>
</dbReference>
<dbReference type="GO" id="GO:0016740">
    <property type="term" value="F:transferase activity"/>
    <property type="evidence" value="ECO:0007669"/>
    <property type="project" value="UniProtKB-KW"/>
</dbReference>
<protein>
    <submittedName>
        <fullName evidence="1">Glycosyl transferase group 1</fullName>
    </submittedName>
</protein>
<dbReference type="AlphaFoldDB" id="G3IVT1"/>
<dbReference type="OrthoDB" id="7013799at2"/>
<dbReference type="HOGENOM" id="CLU_764727_0_0_6"/>
<dbReference type="RefSeq" id="WP_006890950.1">
    <property type="nucleotide sequence ID" value="NZ_JH109152.1"/>
</dbReference>
<dbReference type="EMBL" id="JH109152">
    <property type="protein sequence ID" value="EGW22938.1"/>
    <property type="molecule type" value="Genomic_DNA"/>
</dbReference>
<evidence type="ECO:0000313" key="1">
    <source>
        <dbReference type="EMBL" id="EGW22938.1"/>
    </source>
</evidence>
<keyword evidence="2" id="KW-1185">Reference proteome</keyword>
<dbReference type="SUPFAM" id="SSF53756">
    <property type="entry name" value="UDP-Glycosyltransferase/glycogen phosphorylase"/>
    <property type="match status" value="1"/>
</dbReference>
<evidence type="ECO:0000313" key="2">
    <source>
        <dbReference type="Proteomes" id="UP000004664"/>
    </source>
</evidence>
<dbReference type="Pfam" id="PF13692">
    <property type="entry name" value="Glyco_trans_1_4"/>
    <property type="match status" value="1"/>
</dbReference>
<keyword evidence="1" id="KW-0808">Transferase</keyword>
<reference evidence="1 2" key="1">
    <citation type="submission" date="2011-06" db="EMBL/GenBank/DDBJ databases">
        <title>Genomic sequence of Methylobacter tundripaludum SV96.</title>
        <authorList>
            <consortium name="US DOE Joint Genome Institute"/>
            <person name="Lucas S."/>
            <person name="Han J."/>
            <person name="Lapidus A."/>
            <person name="Cheng J.-F."/>
            <person name="Goodwin L."/>
            <person name="Pitluck S."/>
            <person name="Held B."/>
            <person name="Detter J.C."/>
            <person name="Han C."/>
            <person name="Tapia R."/>
            <person name="Land M."/>
            <person name="Hauser L."/>
            <person name="Kyrpides N."/>
            <person name="Ivanova N."/>
            <person name="Ovchinnikova G."/>
            <person name="Pagani I."/>
            <person name="Klotz M.G."/>
            <person name="Dispirito A.A."/>
            <person name="Murrell J.C."/>
            <person name="Dunfield P."/>
            <person name="Kalyuzhnaya M.G."/>
            <person name="Svenning M."/>
            <person name="Trotsenko Y.A."/>
            <person name="Stein L.Y."/>
            <person name="Woyke T."/>
        </authorList>
    </citation>
    <scope>NUCLEOTIDE SEQUENCE [LARGE SCALE GENOMIC DNA]</scope>
    <source>
        <strain evidence="2">ATCC BAA-1195 / DSM 17260 / SV96</strain>
    </source>
</reference>